<dbReference type="PANTHER" id="PTHR47961">
    <property type="entry name" value="DNA POLYMERASE THETA, PUTATIVE (AFU_ORTHOLOGUE AFUA_1G05260)-RELATED"/>
    <property type="match status" value="1"/>
</dbReference>
<evidence type="ECO:0000259" key="6">
    <source>
        <dbReference type="PROSITE" id="PS51192"/>
    </source>
</evidence>
<gene>
    <name evidence="8" type="ORF">PFTANZ_00947</name>
</gene>
<evidence type="ECO:0008006" key="10">
    <source>
        <dbReference type="Google" id="ProtNLM"/>
    </source>
</evidence>
<dbReference type="InterPro" id="IPR001650">
    <property type="entry name" value="Helicase_C-like"/>
</dbReference>
<dbReference type="FunFam" id="1.10.10.10:FF:000024">
    <property type="entry name" value="U5 small nuclear ribonucleoprotein helicase"/>
    <property type="match status" value="1"/>
</dbReference>
<dbReference type="GO" id="GO:0016787">
    <property type="term" value="F:hydrolase activity"/>
    <property type="evidence" value="ECO:0007669"/>
    <property type="project" value="UniProtKB-KW"/>
</dbReference>
<dbReference type="FunFam" id="3.40.50.300:FF:001842">
    <property type="entry name" value="Pre-mRNA-splicing helicase BRR2, putative"/>
    <property type="match status" value="1"/>
</dbReference>
<dbReference type="InterPro" id="IPR011545">
    <property type="entry name" value="DEAD/DEAH_box_helicase_dom"/>
</dbReference>
<reference evidence="8 9" key="1">
    <citation type="submission" date="2013-02" db="EMBL/GenBank/DDBJ databases">
        <title>The Genome Annotation of Plasmodium falciparum Tanzania (2000708).</title>
        <authorList>
            <consortium name="The Broad Institute Genome Sequencing Platform"/>
            <consortium name="The Broad Institute Genome Sequencing Center for Infectious Disease"/>
            <person name="Neafsey D."/>
            <person name="Hoffman S."/>
            <person name="Volkman S."/>
            <person name="Rosenthal P."/>
            <person name="Walker B."/>
            <person name="Young S.K."/>
            <person name="Zeng Q."/>
            <person name="Gargeya S."/>
            <person name="Fitzgerald M."/>
            <person name="Haas B."/>
            <person name="Abouelleil A."/>
            <person name="Allen A.W."/>
            <person name="Alvarado L."/>
            <person name="Arachchi H.M."/>
            <person name="Berlin A.M."/>
            <person name="Chapman S.B."/>
            <person name="Gainer-Dewar J."/>
            <person name="Goldberg J."/>
            <person name="Griggs A."/>
            <person name="Gujja S."/>
            <person name="Hansen M."/>
            <person name="Howarth C."/>
            <person name="Imamovic A."/>
            <person name="Ireland A."/>
            <person name="Larimer J."/>
            <person name="McCowan C."/>
            <person name="Murphy C."/>
            <person name="Pearson M."/>
            <person name="Poon T.W."/>
            <person name="Priest M."/>
            <person name="Roberts A."/>
            <person name="Saif S."/>
            <person name="Shea T."/>
            <person name="Sisk P."/>
            <person name="Sykes S."/>
            <person name="Wortman J."/>
            <person name="Nusbaum C."/>
            <person name="Birren B."/>
        </authorList>
    </citation>
    <scope>NUCLEOTIDE SEQUENCE [LARGE SCALE GENOMIC DNA]</scope>
    <source>
        <strain evidence="9">Tanzania (2000708)</strain>
    </source>
</reference>
<protein>
    <recommendedName>
        <fullName evidence="10">Pre-mRNA-splicing helicase BRR2</fullName>
    </recommendedName>
</protein>
<evidence type="ECO:0000256" key="5">
    <source>
        <dbReference type="SAM" id="MobiDB-lite"/>
    </source>
</evidence>
<dbReference type="InterPro" id="IPR027417">
    <property type="entry name" value="P-loop_NTPase"/>
</dbReference>
<dbReference type="PANTHER" id="PTHR47961:SF4">
    <property type="entry name" value="ACTIVATING SIGNAL COINTEGRATOR 1 COMPLEX SUBUNIT 3"/>
    <property type="match status" value="1"/>
</dbReference>
<proteinExistence type="predicted"/>
<feature type="region of interest" description="Disordered" evidence="5">
    <location>
        <begin position="312"/>
        <end position="375"/>
    </location>
</feature>
<evidence type="ECO:0000256" key="4">
    <source>
        <dbReference type="ARBA" id="ARBA00022840"/>
    </source>
</evidence>
<dbReference type="Gene3D" id="3.40.50.300">
    <property type="entry name" value="P-loop containing nucleotide triphosphate hydrolases"/>
    <property type="match status" value="3"/>
</dbReference>
<dbReference type="EMBL" id="KI926311">
    <property type="protein sequence ID" value="ETW38329.1"/>
    <property type="molecule type" value="Genomic_DNA"/>
</dbReference>
<dbReference type="SMART" id="SM00382">
    <property type="entry name" value="AAA"/>
    <property type="match status" value="1"/>
</dbReference>
<feature type="domain" description="Helicase ATP-binding" evidence="6">
    <location>
        <begin position="147"/>
        <end position="416"/>
    </location>
</feature>
<dbReference type="InterPro" id="IPR014001">
    <property type="entry name" value="Helicase_ATP-bd"/>
</dbReference>
<keyword evidence="2" id="KW-0378">Hydrolase</keyword>
<dbReference type="AlphaFoldDB" id="A0A024WBQ3"/>
<dbReference type="Proteomes" id="UP000030708">
    <property type="component" value="Unassembled WGS sequence"/>
</dbReference>
<evidence type="ECO:0000256" key="3">
    <source>
        <dbReference type="ARBA" id="ARBA00022806"/>
    </source>
</evidence>
<dbReference type="GO" id="GO:0005634">
    <property type="term" value="C:nucleus"/>
    <property type="evidence" value="ECO:0007669"/>
    <property type="project" value="TreeGrafter"/>
</dbReference>
<dbReference type="CDD" id="cd18795">
    <property type="entry name" value="SF2_C_Ski2"/>
    <property type="match status" value="1"/>
</dbReference>
<dbReference type="InterPro" id="IPR057842">
    <property type="entry name" value="WH_MER3"/>
</dbReference>
<evidence type="ECO:0000313" key="8">
    <source>
        <dbReference type="EMBL" id="ETW38329.1"/>
    </source>
</evidence>
<feature type="region of interest" description="Disordered" evidence="5">
    <location>
        <begin position="13"/>
        <end position="35"/>
    </location>
</feature>
<dbReference type="FunFam" id="3.40.50.300:FF:001742">
    <property type="entry name" value="Pre-mRNA-splicing helicase BRR2, putative"/>
    <property type="match status" value="1"/>
</dbReference>
<dbReference type="GO" id="GO:0004386">
    <property type="term" value="F:helicase activity"/>
    <property type="evidence" value="ECO:0007669"/>
    <property type="project" value="UniProtKB-KW"/>
</dbReference>
<sequence length="737" mass="85044">MLININAKDVKNIKGVKEEDNDGGSGKEDNEPTQKSFYNNMKYKFIDLEKLETKEKNKDIFFNKEVILPPESKRIERKEYDEIIISSMKDNKMDGMKRTKNNKMNYYTSPEEIKLIHINELPEWTHEVFSCVNITKLNPIQSKVYDVAFNKYEENMLICAPTGSGKTNIALLCILNVINSYRLTSGNINRKDFKIVYISPMKALVNEQVQSFNLRLKCMNIKVSELTGDVNLSTKELDDSQIIVMTPEKFDVISRKWNEKILLHKIKLIIFDEIHLLNEMRGNVLESIIARINRYMDNTMVYDMGDVADGSSGGIRGKNKDANRYNNNDDKKNDDNNNDDKKNDDNNNDDKKNDDNNNDDDDNYNGGGVNSVRQNKYGENHISIRRKKIRLVGLSATLPNYEDVGIFLRAHIERGIFYFDHSFRPVQIEQHYIGIKEKKGIKKYALMNELTYEKVLEEAGKNQILIFVHSRKETYRTSKLLIDRFMKSDNLSKFLIDKKISSEILLSEKEHVINEELKEILPFGFGIHHAGLKRLDRKLVEDLFSDRHIQVLVCTSTLAWGINLPAHTVIIKGTSVYNINIGDFDELSSMDVLQMVGRSGRPQYDKSGKAIIITDHKNLQLYLSLNNEQLFIESTLLHNIVNIINAEIVLKNIQNMDDAMNWLEHTYMYIRMLKCPSLYGVIINSNDKIKGIEEFKDIIDMNNKTKKHNNNNNNNINGGNNNNNNNINGGNNNKNKL</sequence>
<reference evidence="8 9" key="2">
    <citation type="submission" date="2013-02" db="EMBL/GenBank/DDBJ databases">
        <title>The Genome Sequence of Plasmodium falciparum Tanzania (2000708).</title>
        <authorList>
            <consortium name="The Broad Institute Genome Sequencing Platform"/>
            <consortium name="The Broad Institute Genome Sequencing Center for Infectious Disease"/>
            <person name="Neafsey D."/>
            <person name="Cheeseman I."/>
            <person name="Volkman S."/>
            <person name="Adams J."/>
            <person name="Walker B."/>
            <person name="Young S.K."/>
            <person name="Zeng Q."/>
            <person name="Gargeya S."/>
            <person name="Fitzgerald M."/>
            <person name="Haas B."/>
            <person name="Abouelleil A."/>
            <person name="Alvarado L."/>
            <person name="Arachchi H.M."/>
            <person name="Berlin A.M."/>
            <person name="Chapman S.B."/>
            <person name="Dewar J."/>
            <person name="Goldberg J."/>
            <person name="Griggs A."/>
            <person name="Gujja S."/>
            <person name="Hansen M."/>
            <person name="Howarth C."/>
            <person name="Imamovic A."/>
            <person name="Larimer J."/>
            <person name="McCowan C."/>
            <person name="Murphy C."/>
            <person name="Neiman D."/>
            <person name="Pearson M."/>
            <person name="Priest M."/>
            <person name="Roberts A."/>
            <person name="Saif S."/>
            <person name="Shea T."/>
            <person name="Sisk P."/>
            <person name="Sykes S."/>
            <person name="Wortman J."/>
            <person name="Nusbaum C."/>
            <person name="Birren B."/>
        </authorList>
    </citation>
    <scope>NUCLEOTIDE SEQUENCE [LARGE SCALE GENOMIC DNA]</scope>
    <source>
        <strain evidence="9">Tanzania (2000708)</strain>
    </source>
</reference>
<dbReference type="SMART" id="SM00490">
    <property type="entry name" value="HELICc"/>
    <property type="match status" value="1"/>
</dbReference>
<name>A0A024WBQ3_PLAFA</name>
<feature type="region of interest" description="Disordered" evidence="5">
    <location>
        <begin position="703"/>
        <end position="737"/>
    </location>
</feature>
<keyword evidence="4" id="KW-0067">ATP-binding</keyword>
<dbReference type="GO" id="GO:0005524">
    <property type="term" value="F:ATP binding"/>
    <property type="evidence" value="ECO:0007669"/>
    <property type="project" value="UniProtKB-KW"/>
</dbReference>
<dbReference type="InterPro" id="IPR036388">
    <property type="entry name" value="WH-like_DNA-bd_sf"/>
</dbReference>
<dbReference type="InterPro" id="IPR050474">
    <property type="entry name" value="Hel308_SKI2-like"/>
</dbReference>
<feature type="compositionally biased region" description="Basic and acidic residues" evidence="5">
    <location>
        <begin position="318"/>
        <end position="355"/>
    </location>
</feature>
<dbReference type="GO" id="GO:0003676">
    <property type="term" value="F:nucleic acid binding"/>
    <property type="evidence" value="ECO:0007669"/>
    <property type="project" value="InterPro"/>
</dbReference>
<dbReference type="PROSITE" id="PS51194">
    <property type="entry name" value="HELICASE_CTER"/>
    <property type="match status" value="1"/>
</dbReference>
<dbReference type="Pfam" id="PF00271">
    <property type="entry name" value="Helicase_C"/>
    <property type="match status" value="1"/>
</dbReference>
<keyword evidence="3" id="KW-0347">Helicase</keyword>
<evidence type="ECO:0000256" key="2">
    <source>
        <dbReference type="ARBA" id="ARBA00022801"/>
    </source>
</evidence>
<keyword evidence="1" id="KW-0547">Nucleotide-binding</keyword>
<dbReference type="Gene3D" id="1.10.10.10">
    <property type="entry name" value="Winged helix-like DNA-binding domain superfamily/Winged helix DNA-binding domain"/>
    <property type="match status" value="1"/>
</dbReference>
<evidence type="ECO:0000259" key="7">
    <source>
        <dbReference type="PROSITE" id="PS51194"/>
    </source>
</evidence>
<dbReference type="InterPro" id="IPR003593">
    <property type="entry name" value="AAA+_ATPase"/>
</dbReference>
<organism evidence="8 9">
    <name type="scientific">Plasmodium falciparum Tanzania</name>
    <name type="common">2000708</name>
    <dbReference type="NCBI Taxonomy" id="1036725"/>
    <lineage>
        <taxon>Eukaryota</taxon>
        <taxon>Sar</taxon>
        <taxon>Alveolata</taxon>
        <taxon>Apicomplexa</taxon>
        <taxon>Aconoidasida</taxon>
        <taxon>Haemosporida</taxon>
        <taxon>Plasmodiidae</taxon>
        <taxon>Plasmodium</taxon>
        <taxon>Plasmodium (Laverania)</taxon>
    </lineage>
</organism>
<feature type="compositionally biased region" description="Low complexity" evidence="5">
    <location>
        <begin position="710"/>
        <end position="737"/>
    </location>
</feature>
<dbReference type="SMART" id="SM00487">
    <property type="entry name" value="DEXDc"/>
    <property type="match status" value="1"/>
</dbReference>
<evidence type="ECO:0000256" key="1">
    <source>
        <dbReference type="ARBA" id="ARBA00022741"/>
    </source>
</evidence>
<dbReference type="Pfam" id="PF23445">
    <property type="entry name" value="WHD_SNRNP200"/>
    <property type="match status" value="1"/>
</dbReference>
<dbReference type="PROSITE" id="PS51192">
    <property type="entry name" value="HELICASE_ATP_BIND_1"/>
    <property type="match status" value="1"/>
</dbReference>
<accession>A0A024WBQ3</accession>
<feature type="domain" description="Helicase C-terminal" evidence="7">
    <location>
        <begin position="427"/>
        <end position="664"/>
    </location>
</feature>
<dbReference type="SUPFAM" id="SSF52540">
    <property type="entry name" value="P-loop containing nucleoside triphosphate hydrolases"/>
    <property type="match status" value="1"/>
</dbReference>
<dbReference type="Pfam" id="PF00270">
    <property type="entry name" value="DEAD"/>
    <property type="match status" value="1"/>
</dbReference>
<evidence type="ECO:0000313" key="9">
    <source>
        <dbReference type="Proteomes" id="UP000030708"/>
    </source>
</evidence>